<dbReference type="Gene3D" id="3.40.50.2300">
    <property type="match status" value="1"/>
</dbReference>
<keyword evidence="1" id="KW-0597">Phosphoprotein</keyword>
<dbReference type="EMBL" id="BNAG01000002">
    <property type="protein sequence ID" value="GHE59579.1"/>
    <property type="molecule type" value="Genomic_DNA"/>
</dbReference>
<dbReference type="PANTHER" id="PTHR44520:SF2">
    <property type="entry name" value="RESPONSE REGULATOR RCP1"/>
    <property type="match status" value="1"/>
</dbReference>
<dbReference type="PANTHER" id="PTHR44520">
    <property type="entry name" value="RESPONSE REGULATOR RCP1-RELATED"/>
    <property type="match status" value="1"/>
</dbReference>
<evidence type="ECO:0000313" key="3">
    <source>
        <dbReference type="EMBL" id="GHE59579.1"/>
    </source>
</evidence>
<sequence length="143" mass="16444">MKELHILLVEDSPEDVMLTKLAFDRSKVPTSITVAVNGEECLAYLRQQGEYAKSPLPDLILLDLNMPKVNGKQVLEAVKYDDKLKHIPIIVLTTSLAERDIEDSYKRHANSYLAKPMDFNEFIALVEHIEQFWFDMVKLPKND</sequence>
<name>A0ABQ3I3X5_9BACT</name>
<gene>
    <name evidence="3" type="ORF">GCM10011340_12860</name>
</gene>
<evidence type="ECO:0000313" key="4">
    <source>
        <dbReference type="Proteomes" id="UP000658258"/>
    </source>
</evidence>
<dbReference type="PROSITE" id="PS50110">
    <property type="entry name" value="RESPONSE_REGULATORY"/>
    <property type="match status" value="1"/>
</dbReference>
<dbReference type="InterPro" id="IPR052893">
    <property type="entry name" value="TCS_response_regulator"/>
</dbReference>
<dbReference type="InterPro" id="IPR001789">
    <property type="entry name" value="Sig_transdc_resp-reg_receiver"/>
</dbReference>
<dbReference type="SUPFAM" id="SSF52172">
    <property type="entry name" value="CheY-like"/>
    <property type="match status" value="1"/>
</dbReference>
<keyword evidence="4" id="KW-1185">Reference proteome</keyword>
<dbReference type="SMART" id="SM00448">
    <property type="entry name" value="REC"/>
    <property type="match status" value="1"/>
</dbReference>
<evidence type="ECO:0000256" key="1">
    <source>
        <dbReference type="PROSITE-ProRule" id="PRU00169"/>
    </source>
</evidence>
<evidence type="ECO:0000259" key="2">
    <source>
        <dbReference type="PROSITE" id="PS50110"/>
    </source>
</evidence>
<comment type="caution">
    <text evidence="3">The sequence shown here is derived from an EMBL/GenBank/DDBJ whole genome shotgun (WGS) entry which is preliminary data.</text>
</comment>
<feature type="domain" description="Response regulatory" evidence="2">
    <location>
        <begin position="5"/>
        <end position="130"/>
    </location>
</feature>
<organism evidence="3 4">
    <name type="scientific">Roseivirga thermotolerans</name>
    <dbReference type="NCBI Taxonomy" id="1758176"/>
    <lineage>
        <taxon>Bacteria</taxon>
        <taxon>Pseudomonadati</taxon>
        <taxon>Bacteroidota</taxon>
        <taxon>Cytophagia</taxon>
        <taxon>Cytophagales</taxon>
        <taxon>Roseivirgaceae</taxon>
        <taxon>Roseivirga</taxon>
    </lineage>
</organism>
<proteinExistence type="predicted"/>
<dbReference type="Proteomes" id="UP000658258">
    <property type="component" value="Unassembled WGS sequence"/>
</dbReference>
<dbReference type="CDD" id="cd17557">
    <property type="entry name" value="REC_Rcp-like"/>
    <property type="match status" value="1"/>
</dbReference>
<dbReference type="RefSeq" id="WP_189629409.1">
    <property type="nucleotide sequence ID" value="NZ_BNAG01000002.1"/>
</dbReference>
<feature type="modified residue" description="4-aspartylphosphate" evidence="1">
    <location>
        <position position="63"/>
    </location>
</feature>
<dbReference type="InterPro" id="IPR011006">
    <property type="entry name" value="CheY-like_superfamily"/>
</dbReference>
<dbReference type="Pfam" id="PF00072">
    <property type="entry name" value="Response_reg"/>
    <property type="match status" value="1"/>
</dbReference>
<protein>
    <submittedName>
        <fullName evidence="3">Two-component system response regulator</fullName>
    </submittedName>
</protein>
<accession>A0ABQ3I3X5</accession>
<reference evidence="4" key="1">
    <citation type="journal article" date="2019" name="Int. J. Syst. Evol. Microbiol.">
        <title>The Global Catalogue of Microorganisms (GCM) 10K type strain sequencing project: providing services to taxonomists for standard genome sequencing and annotation.</title>
        <authorList>
            <consortium name="The Broad Institute Genomics Platform"/>
            <consortium name="The Broad Institute Genome Sequencing Center for Infectious Disease"/>
            <person name="Wu L."/>
            <person name="Ma J."/>
        </authorList>
    </citation>
    <scope>NUCLEOTIDE SEQUENCE [LARGE SCALE GENOMIC DNA]</scope>
    <source>
        <strain evidence="4">CGMCC 1.15111</strain>
    </source>
</reference>